<dbReference type="RefSeq" id="WP_170139931.1">
    <property type="nucleotide sequence ID" value="NZ_JACCEU010000009.1"/>
</dbReference>
<dbReference type="AlphaFoldDB" id="A0A366H824"/>
<gene>
    <name evidence="7" type="ORF">DFR37_108100</name>
</gene>
<keyword evidence="8" id="KW-1185">Reference proteome</keyword>
<dbReference type="Gene3D" id="2.60.40.420">
    <property type="entry name" value="Cupredoxins - blue copper proteins"/>
    <property type="match status" value="3"/>
</dbReference>
<proteinExistence type="predicted"/>
<name>A0A366H824_9BURK</name>
<evidence type="ECO:0000259" key="4">
    <source>
        <dbReference type="Pfam" id="PF00394"/>
    </source>
</evidence>
<evidence type="ECO:0000256" key="1">
    <source>
        <dbReference type="ARBA" id="ARBA00004418"/>
    </source>
</evidence>
<dbReference type="InterPro" id="IPR002355">
    <property type="entry name" value="Cu_oxidase_Cu_BS"/>
</dbReference>
<protein>
    <submittedName>
        <fullName evidence="7">FtsP/CotA-like multicopper oxidase with cupredoxin domain</fullName>
    </submittedName>
</protein>
<evidence type="ECO:0000313" key="7">
    <source>
        <dbReference type="EMBL" id="RBP37918.1"/>
    </source>
</evidence>
<dbReference type="InterPro" id="IPR011706">
    <property type="entry name" value="Cu-oxidase_C"/>
</dbReference>
<dbReference type="PANTHER" id="PTHR11709:SF518">
    <property type="entry name" value="MULTICOPPER OXIDASE"/>
    <property type="match status" value="1"/>
</dbReference>
<dbReference type="Pfam" id="PF00394">
    <property type="entry name" value="Cu-oxidase"/>
    <property type="match status" value="1"/>
</dbReference>
<dbReference type="PANTHER" id="PTHR11709">
    <property type="entry name" value="MULTI-COPPER OXIDASE"/>
    <property type="match status" value="1"/>
</dbReference>
<feature type="domain" description="Plastocyanin-like" evidence="5">
    <location>
        <begin position="469"/>
        <end position="564"/>
    </location>
</feature>
<dbReference type="GO" id="GO:0016491">
    <property type="term" value="F:oxidoreductase activity"/>
    <property type="evidence" value="ECO:0007669"/>
    <property type="project" value="UniProtKB-KW"/>
</dbReference>
<feature type="domain" description="Plastocyanin-like" evidence="6">
    <location>
        <begin position="75"/>
        <end position="205"/>
    </location>
</feature>
<organism evidence="7 8">
    <name type="scientific">Eoetvoesiella caeni</name>
    <dbReference type="NCBI Taxonomy" id="645616"/>
    <lineage>
        <taxon>Bacteria</taxon>
        <taxon>Pseudomonadati</taxon>
        <taxon>Pseudomonadota</taxon>
        <taxon>Betaproteobacteria</taxon>
        <taxon>Burkholderiales</taxon>
        <taxon>Alcaligenaceae</taxon>
        <taxon>Eoetvoesiella</taxon>
    </lineage>
</organism>
<reference evidence="7 8" key="1">
    <citation type="submission" date="2018-06" db="EMBL/GenBank/DDBJ databases">
        <title>Genomic Encyclopedia of Type Strains, Phase IV (KMG-IV): sequencing the most valuable type-strain genomes for metagenomic binning, comparative biology and taxonomic classification.</title>
        <authorList>
            <person name="Goeker M."/>
        </authorList>
    </citation>
    <scope>NUCLEOTIDE SEQUENCE [LARGE SCALE GENOMIC DNA]</scope>
    <source>
        <strain evidence="7 8">DSM 25520</strain>
    </source>
</reference>
<comment type="caution">
    <text evidence="7">The sequence shown here is derived from an EMBL/GenBank/DDBJ whole genome shotgun (WGS) entry which is preliminary data.</text>
</comment>
<sequence>MPQPDNSRRQFLRLSYTVGMGVALPGWLTACGDGNEPIVPDIAETFTEPDRLVARNGVLDVQMHIAYADNVLDGRPVHLRSIEGRLTGPTLDIHAGDTLSVLVHNNLPPNPASVEPNWVFNYPNSTNLHTHGLHADPRIVRPGVYGDYVVDDPREGIAPGGTRQHEFAIGKDHPPGTYWYHPHLHGSSAVQVSSGMAGALIVRGPADQVPEIAAARERLFLFQTPDLNDNGEIPDFASLVKTKIATVYYINGLRRPRLLMRPGEVQRWRFINATVGNFLNLSLDSHGLMQIGHDGNPVQFPRTIAAGLPESLVMAPGNRDDILIKAGAPGTYYLRSLAYDMGADKLPEDIVAEIVVTGEPLTMALPAGPLPMPHMLAPITDEELASHGGLKRELVFRIVKNDNGDPITAAPAAALLPVPAGELSLWTFQTGNTFVANTVYAMGSATGVPSTTPQMPTVYYPFQSSRAIKQTVALDSVEEWTVYSMDRGQHPMHIHVNPVQVIKINGRPVEPFWADTIALPRGGSPEAPVSITLRSRFTDFKGPFVMHCHLLLHEDLGMMQRIEVV</sequence>
<comment type="subcellular location">
    <subcellularLocation>
        <location evidence="1">Periplasm</location>
    </subcellularLocation>
</comment>
<dbReference type="InterPro" id="IPR006311">
    <property type="entry name" value="TAT_signal"/>
</dbReference>
<evidence type="ECO:0000256" key="3">
    <source>
        <dbReference type="ARBA" id="ARBA00023002"/>
    </source>
</evidence>
<dbReference type="PROSITE" id="PS51318">
    <property type="entry name" value="TAT"/>
    <property type="match status" value="1"/>
</dbReference>
<dbReference type="Pfam" id="PF07731">
    <property type="entry name" value="Cu-oxidase_2"/>
    <property type="match status" value="1"/>
</dbReference>
<evidence type="ECO:0000313" key="8">
    <source>
        <dbReference type="Proteomes" id="UP000253628"/>
    </source>
</evidence>
<dbReference type="CDD" id="cd13900">
    <property type="entry name" value="CuRO_3_Tth-MCO_like"/>
    <property type="match status" value="1"/>
</dbReference>
<dbReference type="InterPro" id="IPR001117">
    <property type="entry name" value="Cu-oxidase_2nd"/>
</dbReference>
<evidence type="ECO:0000259" key="5">
    <source>
        <dbReference type="Pfam" id="PF07731"/>
    </source>
</evidence>
<accession>A0A366H824</accession>
<dbReference type="GO" id="GO:0005507">
    <property type="term" value="F:copper ion binding"/>
    <property type="evidence" value="ECO:0007669"/>
    <property type="project" value="InterPro"/>
</dbReference>
<dbReference type="CDD" id="cd13853">
    <property type="entry name" value="CuRO_1_Tth-MCO_like"/>
    <property type="match status" value="1"/>
</dbReference>
<dbReference type="InterPro" id="IPR011707">
    <property type="entry name" value="Cu-oxidase-like_N"/>
</dbReference>
<evidence type="ECO:0000259" key="6">
    <source>
        <dbReference type="Pfam" id="PF07732"/>
    </source>
</evidence>
<dbReference type="Pfam" id="PF07732">
    <property type="entry name" value="Cu-oxidase_3"/>
    <property type="match status" value="1"/>
</dbReference>
<dbReference type="InterPro" id="IPR045087">
    <property type="entry name" value="Cu-oxidase_fam"/>
</dbReference>
<dbReference type="GO" id="GO:0042597">
    <property type="term" value="C:periplasmic space"/>
    <property type="evidence" value="ECO:0007669"/>
    <property type="project" value="UniProtKB-SubCell"/>
</dbReference>
<dbReference type="Proteomes" id="UP000253628">
    <property type="component" value="Unassembled WGS sequence"/>
</dbReference>
<feature type="domain" description="Plastocyanin-like" evidence="4">
    <location>
        <begin position="245"/>
        <end position="337"/>
    </location>
</feature>
<keyword evidence="3" id="KW-0560">Oxidoreductase</keyword>
<dbReference type="SUPFAM" id="SSF49503">
    <property type="entry name" value="Cupredoxins"/>
    <property type="match status" value="3"/>
</dbReference>
<keyword evidence="2" id="KW-0479">Metal-binding</keyword>
<dbReference type="PROSITE" id="PS00080">
    <property type="entry name" value="MULTICOPPER_OXIDASE2"/>
    <property type="match status" value="1"/>
</dbReference>
<dbReference type="EMBL" id="QNRQ01000008">
    <property type="protein sequence ID" value="RBP37918.1"/>
    <property type="molecule type" value="Genomic_DNA"/>
</dbReference>
<dbReference type="InterPro" id="IPR008972">
    <property type="entry name" value="Cupredoxin"/>
</dbReference>
<evidence type="ECO:0000256" key="2">
    <source>
        <dbReference type="ARBA" id="ARBA00022723"/>
    </source>
</evidence>